<dbReference type="EMBL" id="CACRXK020005269">
    <property type="protein sequence ID" value="CAB4005668.1"/>
    <property type="molecule type" value="Genomic_DNA"/>
</dbReference>
<keyword evidence="2" id="KW-1185">Reference proteome</keyword>
<accession>A0A7D9IBL5</accession>
<dbReference type="Proteomes" id="UP001152795">
    <property type="component" value="Unassembled WGS sequence"/>
</dbReference>
<organism evidence="1 2">
    <name type="scientific">Paramuricea clavata</name>
    <name type="common">Red gorgonian</name>
    <name type="synonym">Violescent sea-whip</name>
    <dbReference type="NCBI Taxonomy" id="317549"/>
    <lineage>
        <taxon>Eukaryota</taxon>
        <taxon>Metazoa</taxon>
        <taxon>Cnidaria</taxon>
        <taxon>Anthozoa</taxon>
        <taxon>Octocorallia</taxon>
        <taxon>Malacalcyonacea</taxon>
        <taxon>Plexauridae</taxon>
        <taxon>Paramuricea</taxon>
    </lineage>
</organism>
<dbReference type="PANTHER" id="PTHR33504">
    <property type="entry name" value="NADH DEHYDROGENASE (UBIQUINONE) 1 BETA SUBCOMPLEX, 4"/>
    <property type="match status" value="1"/>
</dbReference>
<evidence type="ECO:0000313" key="1">
    <source>
        <dbReference type="EMBL" id="CAB4005668.1"/>
    </source>
</evidence>
<protein>
    <submittedName>
        <fullName evidence="1">Uncharacterized protein</fullName>
    </submittedName>
</protein>
<sequence length="177" mass="21212">MCANSPKDYTKASTKQLVPRQYHNKEYIDTEQENKDGWYQRCENNGWRLVSDRILRKIDEDAVTYDSAQKKMEFKHCKLLRREDVEKKRKKVKIEWMKKMYKEGMLLTRHGMETPVVRDIEESLKGMVEVTEKKGYEGVDESMLRVLHLVKLLVNAPFITEKQMFFRDDRIPPSYTR</sequence>
<evidence type="ECO:0000313" key="2">
    <source>
        <dbReference type="Proteomes" id="UP001152795"/>
    </source>
</evidence>
<dbReference type="PANTHER" id="PTHR33504:SF2">
    <property type="entry name" value="PROTEIN MFI"/>
    <property type="match status" value="1"/>
</dbReference>
<gene>
    <name evidence="1" type="ORF">PACLA_8A000395</name>
</gene>
<dbReference type="AlphaFoldDB" id="A0A7D9IBL5"/>
<proteinExistence type="predicted"/>
<dbReference type="OrthoDB" id="10253073at2759"/>
<name>A0A7D9IBL5_PARCT</name>
<comment type="caution">
    <text evidence="1">The sequence shown here is derived from an EMBL/GenBank/DDBJ whole genome shotgun (WGS) entry which is preliminary data.</text>
</comment>
<reference evidence="1" key="1">
    <citation type="submission" date="2020-04" db="EMBL/GenBank/DDBJ databases">
        <authorList>
            <person name="Alioto T."/>
            <person name="Alioto T."/>
            <person name="Gomez Garrido J."/>
        </authorList>
    </citation>
    <scope>NUCLEOTIDE SEQUENCE</scope>
    <source>
        <strain evidence="1">A484AB</strain>
    </source>
</reference>